<dbReference type="Gene3D" id="2.40.110.10">
    <property type="entry name" value="Butyryl-CoA Dehydrogenase, subunit A, domain 2"/>
    <property type="match status" value="1"/>
</dbReference>
<dbReference type="PROSITE" id="PS00073">
    <property type="entry name" value="ACYL_COA_DH_2"/>
    <property type="match status" value="1"/>
</dbReference>
<comment type="cofactor">
    <cofactor evidence="1 10">
        <name>FAD</name>
        <dbReference type="ChEBI" id="CHEBI:57692"/>
    </cofactor>
</comment>
<dbReference type="InterPro" id="IPR006089">
    <property type="entry name" value="Acyl-CoA_DH_CS"/>
</dbReference>
<evidence type="ECO:0000256" key="8">
    <source>
        <dbReference type="ARBA" id="ARBA00040394"/>
    </source>
</evidence>
<proteinExistence type="inferred from homology"/>
<dbReference type="InterPro" id="IPR046373">
    <property type="entry name" value="Acyl-CoA_Oxase/DH_mid-dom_sf"/>
</dbReference>
<dbReference type="Pfam" id="PF00441">
    <property type="entry name" value="Acyl-CoA_dh_1"/>
    <property type="match status" value="1"/>
</dbReference>
<keyword evidence="6 10" id="KW-0560">Oxidoreductase</keyword>
<feature type="domain" description="Acyl-CoA dehydrogenase/oxidase N-terminal" evidence="13">
    <location>
        <begin position="8"/>
        <end position="118"/>
    </location>
</feature>
<protein>
    <recommendedName>
        <fullName evidence="8">Acyl-[acyl-carrier-protein] dehydrogenase MbtN</fullName>
    </recommendedName>
    <alternativeName>
        <fullName evidence="9">Mycobactin synthase protein N</fullName>
    </alternativeName>
</protein>
<dbReference type="PANTHER" id="PTHR48083">
    <property type="entry name" value="MEDIUM-CHAIN SPECIFIC ACYL-COA DEHYDROGENASE, MITOCHONDRIAL-RELATED"/>
    <property type="match status" value="1"/>
</dbReference>
<dbReference type="Pfam" id="PF02770">
    <property type="entry name" value="Acyl-CoA_dh_M"/>
    <property type="match status" value="1"/>
</dbReference>
<accession>A0ABW3L4X5</accession>
<evidence type="ECO:0000259" key="12">
    <source>
        <dbReference type="Pfam" id="PF02770"/>
    </source>
</evidence>
<gene>
    <name evidence="14" type="ORF">ACFQ2J_16665</name>
</gene>
<evidence type="ECO:0000256" key="5">
    <source>
        <dbReference type="ARBA" id="ARBA00022827"/>
    </source>
</evidence>
<dbReference type="Gene3D" id="1.10.540.10">
    <property type="entry name" value="Acyl-CoA dehydrogenase/oxidase, N-terminal domain"/>
    <property type="match status" value="1"/>
</dbReference>
<keyword evidence="15" id="KW-1185">Reference proteome</keyword>
<dbReference type="SUPFAM" id="SSF56645">
    <property type="entry name" value="Acyl-CoA dehydrogenase NM domain-like"/>
    <property type="match status" value="1"/>
</dbReference>
<dbReference type="EMBL" id="JBHTKL010000006">
    <property type="protein sequence ID" value="MFD1020822.1"/>
    <property type="molecule type" value="Genomic_DNA"/>
</dbReference>
<dbReference type="PROSITE" id="PS00072">
    <property type="entry name" value="ACYL_COA_DH_1"/>
    <property type="match status" value="1"/>
</dbReference>
<evidence type="ECO:0000256" key="4">
    <source>
        <dbReference type="ARBA" id="ARBA00022630"/>
    </source>
</evidence>
<dbReference type="InterPro" id="IPR037069">
    <property type="entry name" value="AcylCoA_DH/ox_N_sf"/>
</dbReference>
<comment type="pathway">
    <text evidence="2">Siderophore biosynthesis; mycobactin biosynthesis.</text>
</comment>
<dbReference type="InterPro" id="IPR006091">
    <property type="entry name" value="Acyl-CoA_Oxase/DH_mid-dom"/>
</dbReference>
<dbReference type="RefSeq" id="WP_386063181.1">
    <property type="nucleotide sequence ID" value="NZ_JBHTKL010000006.1"/>
</dbReference>
<dbReference type="PANTHER" id="PTHR48083:SF20">
    <property type="entry name" value="LONG-CHAIN SPECIFIC ACYL-COA DEHYDROGENASE, MITOCHONDRIAL"/>
    <property type="match status" value="1"/>
</dbReference>
<evidence type="ECO:0000256" key="6">
    <source>
        <dbReference type="ARBA" id="ARBA00023002"/>
    </source>
</evidence>
<evidence type="ECO:0000256" key="7">
    <source>
        <dbReference type="ARBA" id="ARBA00037085"/>
    </source>
</evidence>
<feature type="domain" description="Acyl-CoA oxidase/dehydrogenase middle" evidence="12">
    <location>
        <begin position="122"/>
        <end position="218"/>
    </location>
</feature>
<evidence type="ECO:0000313" key="15">
    <source>
        <dbReference type="Proteomes" id="UP001596990"/>
    </source>
</evidence>
<dbReference type="InterPro" id="IPR009100">
    <property type="entry name" value="AcylCoA_DH/oxidase_NM_dom_sf"/>
</dbReference>
<evidence type="ECO:0000256" key="10">
    <source>
        <dbReference type="RuleBase" id="RU362125"/>
    </source>
</evidence>
<name>A0ABW3L4X5_9BACI</name>
<dbReference type="InterPro" id="IPR013786">
    <property type="entry name" value="AcylCoA_DH/ox_N"/>
</dbReference>
<evidence type="ECO:0000313" key="14">
    <source>
        <dbReference type="EMBL" id="MFD1020822.1"/>
    </source>
</evidence>
<evidence type="ECO:0000256" key="9">
    <source>
        <dbReference type="ARBA" id="ARBA00042660"/>
    </source>
</evidence>
<keyword evidence="5 10" id="KW-0274">FAD</keyword>
<evidence type="ECO:0000256" key="3">
    <source>
        <dbReference type="ARBA" id="ARBA00009347"/>
    </source>
</evidence>
<sequence length="382" mass="42976">MKAPYIKEEHEILRQSFRKFLDKECYPFFNQWEKDGAIPRAFWNRLGSEGYLCPWLDEKYGGFAADFGYSVVINEELEKVGTGMIGIGLHNDIVVPYLHHYGSEEQKKRWLPKCTSGEVVTAIAMTEPGAGSDLAGIRTTAAREGDTYILNGEKTFITNGIHADLIIVVCKTDPKTEPAHKGISLLVVERDTPGFSRGKKLDKVGLHSQDTAELIFEDARVPASNLLGNEGEGFYYLMQQLQQERLIVGIGGITAAERMLELTINYVKERKAFGKTIASFQHTQFQLVELQTEVELGRTFLDRIIEAHMNGEDVVKEVSMAKWWITDLVKKTSSICMQLHGGYGYMEEYEIARRFRDAPVAAIYAGSNEIMKTIIAKKMGLS</sequence>
<dbReference type="SUPFAM" id="SSF47203">
    <property type="entry name" value="Acyl-CoA dehydrogenase C-terminal domain-like"/>
    <property type="match status" value="1"/>
</dbReference>
<feature type="domain" description="Acyl-CoA dehydrogenase/oxidase C-terminal" evidence="11">
    <location>
        <begin position="231"/>
        <end position="379"/>
    </location>
</feature>
<comment type="function">
    <text evidence="7">Catalyzes the dehydrogenation at the alpha-beta position of ACP-bound acyl chains. This results in the introduction of a double bond in the lipidic chain, which is further transferred to the epsilon-amino group of lysine residue in the mycobactin core by MbtK.</text>
</comment>
<reference evidence="15" key="1">
    <citation type="journal article" date="2019" name="Int. J. Syst. Evol. Microbiol.">
        <title>The Global Catalogue of Microorganisms (GCM) 10K type strain sequencing project: providing services to taxonomists for standard genome sequencing and annotation.</title>
        <authorList>
            <consortium name="The Broad Institute Genomics Platform"/>
            <consortium name="The Broad Institute Genome Sequencing Center for Infectious Disease"/>
            <person name="Wu L."/>
            <person name="Ma J."/>
        </authorList>
    </citation>
    <scope>NUCLEOTIDE SEQUENCE [LARGE SCALE GENOMIC DNA]</scope>
    <source>
        <strain evidence="15">CCUG 56607</strain>
    </source>
</reference>
<dbReference type="Pfam" id="PF02771">
    <property type="entry name" value="Acyl-CoA_dh_N"/>
    <property type="match status" value="1"/>
</dbReference>
<dbReference type="Proteomes" id="UP001596990">
    <property type="component" value="Unassembled WGS sequence"/>
</dbReference>
<dbReference type="InterPro" id="IPR009075">
    <property type="entry name" value="AcylCo_DH/oxidase_C"/>
</dbReference>
<dbReference type="InterPro" id="IPR050741">
    <property type="entry name" value="Acyl-CoA_dehydrogenase"/>
</dbReference>
<evidence type="ECO:0000259" key="11">
    <source>
        <dbReference type="Pfam" id="PF00441"/>
    </source>
</evidence>
<evidence type="ECO:0000259" key="13">
    <source>
        <dbReference type="Pfam" id="PF02771"/>
    </source>
</evidence>
<dbReference type="InterPro" id="IPR036250">
    <property type="entry name" value="AcylCo_DH-like_C"/>
</dbReference>
<comment type="similarity">
    <text evidence="3 10">Belongs to the acyl-CoA dehydrogenase family.</text>
</comment>
<evidence type="ECO:0000256" key="1">
    <source>
        <dbReference type="ARBA" id="ARBA00001974"/>
    </source>
</evidence>
<keyword evidence="4 10" id="KW-0285">Flavoprotein</keyword>
<dbReference type="Gene3D" id="1.20.140.10">
    <property type="entry name" value="Butyryl-CoA Dehydrogenase, subunit A, domain 3"/>
    <property type="match status" value="1"/>
</dbReference>
<comment type="caution">
    <text evidence="14">The sequence shown here is derived from an EMBL/GenBank/DDBJ whole genome shotgun (WGS) entry which is preliminary data.</text>
</comment>
<evidence type="ECO:0000256" key="2">
    <source>
        <dbReference type="ARBA" id="ARBA00005102"/>
    </source>
</evidence>
<organism evidence="14 15">
    <name type="scientific">Thalassobacillus hwangdonensis</name>
    <dbReference type="NCBI Taxonomy" id="546108"/>
    <lineage>
        <taxon>Bacteria</taxon>
        <taxon>Bacillati</taxon>
        <taxon>Bacillota</taxon>
        <taxon>Bacilli</taxon>
        <taxon>Bacillales</taxon>
        <taxon>Bacillaceae</taxon>
        <taxon>Thalassobacillus</taxon>
    </lineage>
</organism>